<proteinExistence type="predicted"/>
<keyword evidence="1" id="KW-0472">Membrane</keyword>
<feature type="transmembrane region" description="Helical" evidence="1">
    <location>
        <begin position="82"/>
        <end position="101"/>
    </location>
</feature>
<organism evidence="2 3">
    <name type="scientific">Hibiscus sabdariffa</name>
    <name type="common">roselle</name>
    <dbReference type="NCBI Taxonomy" id="183260"/>
    <lineage>
        <taxon>Eukaryota</taxon>
        <taxon>Viridiplantae</taxon>
        <taxon>Streptophyta</taxon>
        <taxon>Embryophyta</taxon>
        <taxon>Tracheophyta</taxon>
        <taxon>Spermatophyta</taxon>
        <taxon>Magnoliopsida</taxon>
        <taxon>eudicotyledons</taxon>
        <taxon>Gunneridae</taxon>
        <taxon>Pentapetalae</taxon>
        <taxon>rosids</taxon>
        <taxon>malvids</taxon>
        <taxon>Malvales</taxon>
        <taxon>Malvaceae</taxon>
        <taxon>Malvoideae</taxon>
        <taxon>Hibiscus</taxon>
    </lineage>
</organism>
<feature type="transmembrane region" description="Helical" evidence="1">
    <location>
        <begin position="121"/>
        <end position="140"/>
    </location>
</feature>
<dbReference type="PANTHER" id="PTHR10830:SF0">
    <property type="entry name" value="DOLICHYL-DIPHOSPHOOLIGOSACCHARIDE--PROTEIN GLYCOSYLTRANSFERASE 48 KDA SUBUNIT"/>
    <property type="match status" value="1"/>
</dbReference>
<keyword evidence="1" id="KW-1133">Transmembrane helix</keyword>
<dbReference type="EMBL" id="JBBPBN010000047">
    <property type="protein sequence ID" value="KAK8994196.1"/>
    <property type="molecule type" value="Genomic_DNA"/>
</dbReference>
<protein>
    <submittedName>
        <fullName evidence="2">Uncharacterized protein</fullName>
    </submittedName>
</protein>
<reference evidence="2 3" key="1">
    <citation type="journal article" date="2024" name="G3 (Bethesda)">
        <title>Genome assembly of Hibiscus sabdariffa L. provides insights into metabolisms of medicinal natural products.</title>
        <authorList>
            <person name="Kim T."/>
        </authorList>
    </citation>
    <scope>NUCLEOTIDE SEQUENCE [LARGE SCALE GENOMIC DNA]</scope>
    <source>
        <strain evidence="2">TK-2024</strain>
        <tissue evidence="2">Old leaves</tissue>
    </source>
</reference>
<feature type="transmembrane region" description="Helical" evidence="1">
    <location>
        <begin position="31"/>
        <end position="51"/>
    </location>
</feature>
<sequence length="399" mass="44926">MKRMEFLFVGHSIIIAQLPDCWNNLRSLKVIDAFNISLSVFAEIFLFHYMVANKYHGFMFFNFRQTCLRRDSWHHGGWTKKIAAWILLVILVTFLPFLVITVYETLSKFCVVLHPRGSDSLLHAVVVSVYLAFGSFTSLFSEPRDYVCSGHHYKSSIVSTGTLIIEILKSSVIYSALRAGSLTPFLAPLPSSRADVDPKDKWWLYLSIIMGFIVEFRSVCGTLEIVSLKAPSFGKHKSQYLVSIAILIVGIAMGDEVEKYALVEIDTITLEVISGSKRIEKINPFKVLEVSRNHFQFHDLVTALEVNASDLIRKVVTEYRVDFGADPATMVIDHTGYAVSEIERGHTLIAFDKFIKYDVVLGSKKIIALVLFQGIGHSLKYGSAMSLVPVVQERDRAVT</sequence>
<accession>A0ABR2Q0J7</accession>
<dbReference type="InterPro" id="IPR005013">
    <property type="entry name" value="DDOST_48_kDa_subunit"/>
</dbReference>
<evidence type="ECO:0000256" key="1">
    <source>
        <dbReference type="SAM" id="Phobius"/>
    </source>
</evidence>
<gene>
    <name evidence="2" type="ORF">V6N11_045304</name>
</gene>
<keyword evidence="1" id="KW-0812">Transmembrane</keyword>
<dbReference type="Proteomes" id="UP001396334">
    <property type="component" value="Unassembled WGS sequence"/>
</dbReference>
<dbReference type="PANTHER" id="PTHR10830">
    <property type="entry name" value="DOLICHYL-DIPHOSPHOOLIGOSACCHARIDE--PROTEIN GLYCOSYLTRANSFERASE 48 KDA SUBUNIT"/>
    <property type="match status" value="1"/>
</dbReference>
<evidence type="ECO:0000313" key="3">
    <source>
        <dbReference type="Proteomes" id="UP001396334"/>
    </source>
</evidence>
<name>A0ABR2Q0J7_9ROSI</name>
<evidence type="ECO:0000313" key="2">
    <source>
        <dbReference type="EMBL" id="KAK8994196.1"/>
    </source>
</evidence>
<keyword evidence="3" id="KW-1185">Reference proteome</keyword>
<comment type="caution">
    <text evidence="2">The sequence shown here is derived from an EMBL/GenBank/DDBJ whole genome shotgun (WGS) entry which is preliminary data.</text>
</comment>